<organism evidence="9 10">
    <name type="scientific">Alligator mississippiensis</name>
    <name type="common">American alligator</name>
    <dbReference type="NCBI Taxonomy" id="8496"/>
    <lineage>
        <taxon>Eukaryota</taxon>
        <taxon>Metazoa</taxon>
        <taxon>Chordata</taxon>
        <taxon>Craniata</taxon>
        <taxon>Vertebrata</taxon>
        <taxon>Euteleostomi</taxon>
        <taxon>Archelosauria</taxon>
        <taxon>Archosauria</taxon>
        <taxon>Crocodylia</taxon>
        <taxon>Alligatoridae</taxon>
        <taxon>Alligatorinae</taxon>
        <taxon>Alligator</taxon>
    </lineage>
</organism>
<dbReference type="SUPFAM" id="SSF53098">
    <property type="entry name" value="Ribonuclease H-like"/>
    <property type="match status" value="1"/>
</dbReference>
<evidence type="ECO:0000256" key="1">
    <source>
        <dbReference type="ARBA" id="ARBA00004123"/>
    </source>
</evidence>
<dbReference type="InterPro" id="IPR012337">
    <property type="entry name" value="RNaseH-like_sf"/>
</dbReference>
<accession>A0A151PD21</accession>
<evidence type="ECO:0000256" key="4">
    <source>
        <dbReference type="ARBA" id="ARBA00022771"/>
    </source>
</evidence>
<proteinExistence type="predicted"/>
<dbReference type="SUPFAM" id="SSF57667">
    <property type="entry name" value="beta-beta-alpha zinc fingers"/>
    <property type="match status" value="2"/>
</dbReference>
<keyword evidence="6" id="KW-0539">Nucleus</keyword>
<name>A0A151PD21_ALLMI</name>
<dbReference type="InterPro" id="IPR013087">
    <property type="entry name" value="Znf_C2H2_type"/>
</dbReference>
<feature type="region of interest" description="Disordered" evidence="7">
    <location>
        <begin position="935"/>
        <end position="959"/>
    </location>
</feature>
<reference evidence="9 10" key="1">
    <citation type="journal article" date="2012" name="Genome Biol.">
        <title>Sequencing three crocodilian genomes to illuminate the evolution of archosaurs and amniotes.</title>
        <authorList>
            <person name="St John J.A."/>
            <person name="Braun E.L."/>
            <person name="Isberg S.R."/>
            <person name="Miles L.G."/>
            <person name="Chong A.Y."/>
            <person name="Gongora J."/>
            <person name="Dalzell P."/>
            <person name="Moran C."/>
            <person name="Bed'hom B."/>
            <person name="Abzhanov A."/>
            <person name="Burgess S.C."/>
            <person name="Cooksey A.M."/>
            <person name="Castoe T.A."/>
            <person name="Crawford N.G."/>
            <person name="Densmore L.D."/>
            <person name="Drew J.C."/>
            <person name="Edwards S.V."/>
            <person name="Faircloth B.C."/>
            <person name="Fujita M.K."/>
            <person name="Greenwold M.J."/>
            <person name="Hoffmann F.G."/>
            <person name="Howard J.M."/>
            <person name="Iguchi T."/>
            <person name="Janes D.E."/>
            <person name="Khan S.Y."/>
            <person name="Kohno S."/>
            <person name="de Koning A.J."/>
            <person name="Lance S.L."/>
            <person name="McCarthy F.M."/>
            <person name="McCormack J.E."/>
            <person name="Merchant M.E."/>
            <person name="Peterson D.G."/>
            <person name="Pollock D.D."/>
            <person name="Pourmand N."/>
            <person name="Raney B.J."/>
            <person name="Roessler K.A."/>
            <person name="Sanford J.R."/>
            <person name="Sawyer R.H."/>
            <person name="Schmidt C.J."/>
            <person name="Triplett E.W."/>
            <person name="Tuberville T.D."/>
            <person name="Venegas-Anaya M."/>
            <person name="Howard J.T."/>
            <person name="Jarvis E.D."/>
            <person name="Guillette L.J.Jr."/>
            <person name="Glenn T.C."/>
            <person name="Green R.E."/>
            <person name="Ray D.A."/>
        </authorList>
    </citation>
    <scope>NUCLEOTIDE SEQUENCE [LARGE SCALE GENOMIC DNA]</scope>
    <source>
        <strain evidence="9">KSC_2009_1</strain>
    </source>
</reference>
<dbReference type="Pfam" id="PF12874">
    <property type="entry name" value="zf-met"/>
    <property type="match status" value="2"/>
</dbReference>
<keyword evidence="2" id="KW-0479">Metal-binding</keyword>
<dbReference type="PANTHER" id="PTHR23067">
    <property type="entry name" value="DOUBLE-STRANDED RNA-BINDING ZINC FINGER PROTEIN"/>
    <property type="match status" value="1"/>
</dbReference>
<dbReference type="AlphaFoldDB" id="A0A151PD21"/>
<dbReference type="PROSITE" id="PS00028">
    <property type="entry name" value="ZINC_FINGER_C2H2_1"/>
    <property type="match status" value="1"/>
</dbReference>
<evidence type="ECO:0000256" key="2">
    <source>
        <dbReference type="ARBA" id="ARBA00022723"/>
    </source>
</evidence>
<keyword evidence="3" id="KW-0677">Repeat</keyword>
<dbReference type="Gene3D" id="3.30.160.60">
    <property type="entry name" value="Classic Zinc Finger"/>
    <property type="match status" value="2"/>
</dbReference>
<feature type="compositionally biased region" description="Polar residues" evidence="7">
    <location>
        <begin position="882"/>
        <end position="891"/>
    </location>
</feature>
<keyword evidence="4" id="KW-0863">Zinc-finger</keyword>
<comment type="caution">
    <text evidence="9">The sequence shown here is derived from an EMBL/GenBank/DDBJ whole genome shotgun (WGS) entry which is preliminary data.</text>
</comment>
<dbReference type="EMBL" id="AKHW03000499">
    <property type="protein sequence ID" value="KYO46675.1"/>
    <property type="molecule type" value="Genomic_DNA"/>
</dbReference>
<evidence type="ECO:0000256" key="5">
    <source>
        <dbReference type="ARBA" id="ARBA00022833"/>
    </source>
</evidence>
<dbReference type="GO" id="GO:0003676">
    <property type="term" value="F:nucleic acid binding"/>
    <property type="evidence" value="ECO:0007669"/>
    <property type="project" value="InterPro"/>
</dbReference>
<dbReference type="GO" id="GO:0008270">
    <property type="term" value="F:zinc ion binding"/>
    <property type="evidence" value="ECO:0007669"/>
    <property type="project" value="UniProtKB-KW"/>
</dbReference>
<dbReference type="InterPro" id="IPR051845">
    <property type="entry name" value="Znf385"/>
</dbReference>
<feature type="region of interest" description="Disordered" evidence="7">
    <location>
        <begin position="987"/>
        <end position="1010"/>
    </location>
</feature>
<evidence type="ECO:0000256" key="6">
    <source>
        <dbReference type="ARBA" id="ARBA00023242"/>
    </source>
</evidence>
<dbReference type="InterPro" id="IPR036236">
    <property type="entry name" value="Znf_C2H2_sf"/>
</dbReference>
<dbReference type="Proteomes" id="UP000050525">
    <property type="component" value="Unassembled WGS sequence"/>
</dbReference>
<feature type="domain" description="C2H2-type" evidence="8">
    <location>
        <begin position="972"/>
        <end position="994"/>
    </location>
</feature>
<keyword evidence="10" id="KW-1185">Reference proteome</keyword>
<evidence type="ECO:0000256" key="3">
    <source>
        <dbReference type="ARBA" id="ARBA00022737"/>
    </source>
</evidence>
<feature type="region of interest" description="Disordered" evidence="7">
    <location>
        <begin position="786"/>
        <end position="809"/>
    </location>
</feature>
<feature type="compositionally biased region" description="Basic residues" evidence="7">
    <location>
        <begin position="938"/>
        <end position="958"/>
    </location>
</feature>
<dbReference type="SMART" id="SM00355">
    <property type="entry name" value="ZnF_C2H2"/>
    <property type="match status" value="2"/>
</dbReference>
<feature type="compositionally biased region" description="Low complexity" evidence="7">
    <location>
        <begin position="843"/>
        <end position="873"/>
    </location>
</feature>
<dbReference type="SMART" id="SM00451">
    <property type="entry name" value="ZnF_U1"/>
    <property type="match status" value="3"/>
</dbReference>
<comment type="subcellular location">
    <subcellularLocation>
        <location evidence="1">Nucleus</location>
    </subcellularLocation>
</comment>
<evidence type="ECO:0000256" key="7">
    <source>
        <dbReference type="SAM" id="MobiDB-lite"/>
    </source>
</evidence>
<gene>
    <name evidence="9" type="primary">ZNF385C-1</name>
    <name evidence="9" type="ORF">Y1Q_0018427</name>
</gene>
<dbReference type="GO" id="GO:0005634">
    <property type="term" value="C:nucleus"/>
    <property type="evidence" value="ECO:0007669"/>
    <property type="project" value="UniProtKB-SubCell"/>
</dbReference>
<evidence type="ECO:0000313" key="10">
    <source>
        <dbReference type="Proteomes" id="UP000050525"/>
    </source>
</evidence>
<sequence length="1099" mass="121886">MDSSNTSNQESECRQALVKNKHGKAENAFTVGTDNFQRHALLRHVTSGAHRQALAVNREQLAFESRVHNHQELRSVIKVEVNPAKIAILTTVYWMAKEEIPDDKCSSLLEFQKLNLCQALLTSEHNEYYHPSSIKEMQAAIVKVLHNEDRHKMKASPFIGLVVDETVDVMEHRNLIMFTTTVSPCNGQTSITFLGSFELPAGEASTVADKVVEVMHSFGVPTMKITWLSSDSSSLMADRLNGVGTKLKSMCPLLTEMHCISHRNSLLPSESGINIEYVQKYETTVDAVYRLYSNFKGESNSLQELQSVLDLCEIDLEDPKTIHWTSIFPAVEAIDSSWPTLVLLLESESERSPVAFGLCEELKKFQFVAFTKILLDVLPIFQKLSRFFQIEDFDLSILKPIVSATATTLQAQKITSGQNFQEFLNEMNEHPREDREDESRFYYKGVELANCSKVHLKNFEHLKETYLESVRDNLLDRFPSNVLEAVNSFSAIFNPKCYPQSLDDISSYGISELNFLLQAYSRLVVSERALNDFPLFKRIVFSLSQLSFKDLCIKLVYSNSEMHELFPDFAVLAAIALALPLGSVLYEKINRGRELMKRSRWRYAKDEGLSNLMKIAIDGPTINEFDFALAIEYYESPSGHNSPLLTSLPIPGRPLHPPLDIKHFLTFRLNGTSPLNLFPNFNTMDPVQKAVINHTFGVPSPLKKKQFISCNICHLRFNSAGSCIHLRQGVNLPSSKYSGLQLGLLSSAAGQICHWNQAEAHYKGHKHARRLKAIEAMKNKQKIAAATATTSQEKPADFPATLDGSGDPSSTVQANGLLVLKEPDAECSSLMLTPTSEEFSAELPSSIPSLVSPPVSELSEGASDATSVASSAAQGAEPQATELASSVSSAPDSEKEGKKSKPHLYCPTCKVTVNSLSQLEAHNTGAKHKSMLEGHTTQMRRGRGKVLSRAGHKSKRIGNKGSINIQNKAFHCQVCEIYVNSETQLKQHMNSRRHKDRLAGKPPKPKYSPYNKLQKNAALAVSILKSKLALQKHLTKTLATRFLPSPLTTAAVCAMPSPLALRPAAATTLFQAPILGPALFRTPPGHVRATPGPIVFAPY</sequence>
<protein>
    <submittedName>
        <fullName evidence="9">Zinc finger protein 385C isoform A</fullName>
    </submittedName>
</protein>
<feature type="region of interest" description="Disordered" evidence="7">
    <location>
        <begin position="843"/>
        <end position="904"/>
    </location>
</feature>
<dbReference type="InterPro" id="IPR003604">
    <property type="entry name" value="Matrin/U1-like-C_Znf_C2H2"/>
</dbReference>
<evidence type="ECO:0000259" key="8">
    <source>
        <dbReference type="PROSITE" id="PS00028"/>
    </source>
</evidence>
<keyword evidence="5" id="KW-0862">Zinc</keyword>
<dbReference type="PANTHER" id="PTHR23067:SF6">
    <property type="entry name" value="ZINC FINGER PROTEIN 385C"/>
    <property type="match status" value="1"/>
</dbReference>
<evidence type="ECO:0000313" key="9">
    <source>
        <dbReference type="EMBL" id="KYO46675.1"/>
    </source>
</evidence>